<dbReference type="EMBL" id="CAEZZJ010000002">
    <property type="protein sequence ID" value="CAB4747620.1"/>
    <property type="molecule type" value="Genomic_DNA"/>
</dbReference>
<dbReference type="InterPro" id="IPR029070">
    <property type="entry name" value="Chitinase_insertion_sf"/>
</dbReference>
<organism evidence="2">
    <name type="scientific">freshwater metagenome</name>
    <dbReference type="NCBI Taxonomy" id="449393"/>
    <lineage>
        <taxon>unclassified sequences</taxon>
        <taxon>metagenomes</taxon>
        <taxon>ecological metagenomes</taxon>
    </lineage>
</organism>
<dbReference type="PROSITE" id="PS51910">
    <property type="entry name" value="GH18_2"/>
    <property type="match status" value="1"/>
</dbReference>
<dbReference type="InterPro" id="IPR017853">
    <property type="entry name" value="GH"/>
</dbReference>
<dbReference type="SUPFAM" id="SSF51445">
    <property type="entry name" value="(Trans)glycosidases"/>
    <property type="match status" value="1"/>
</dbReference>
<reference evidence="2" key="1">
    <citation type="submission" date="2020-05" db="EMBL/GenBank/DDBJ databases">
        <authorList>
            <person name="Chiriac C."/>
            <person name="Salcher M."/>
            <person name="Ghai R."/>
            <person name="Kavagutti S V."/>
        </authorList>
    </citation>
    <scope>NUCLEOTIDE SEQUENCE</scope>
</reference>
<dbReference type="PANTHER" id="PTHR46066:SF2">
    <property type="entry name" value="CHITINASE DOMAIN-CONTAINING PROTEIN 1"/>
    <property type="match status" value="1"/>
</dbReference>
<dbReference type="Gene3D" id="3.10.50.10">
    <property type="match status" value="1"/>
</dbReference>
<dbReference type="Gene3D" id="3.20.20.80">
    <property type="entry name" value="Glycosidases"/>
    <property type="match status" value="1"/>
</dbReference>
<gene>
    <name evidence="2" type="ORF">UFOPK2852_00048</name>
</gene>
<dbReference type="SMART" id="SM00636">
    <property type="entry name" value="Glyco_18"/>
    <property type="match status" value="1"/>
</dbReference>
<dbReference type="Pfam" id="PF00704">
    <property type="entry name" value="Glyco_hydro_18"/>
    <property type="match status" value="1"/>
</dbReference>
<evidence type="ECO:0000313" key="2">
    <source>
        <dbReference type="EMBL" id="CAB4747620.1"/>
    </source>
</evidence>
<dbReference type="InterPro" id="IPR001223">
    <property type="entry name" value="Glyco_hydro18_cat"/>
</dbReference>
<accession>A0A6J6TJZ4</accession>
<sequence>MKKASFRPLVSTLVISMLISSALVGSASAEDRQLRKIFSGWMTDYSTYGDTTKGQIQAMDYVVAHSEMFGQILPFWYTLTGATSIKDKYVTQNSIDKSIPIATLQSLGIKVLPTITDGTKEGVLSKIMGTDSSRAALVKTITDLVIANNYDGIDLDFEGFAFVDKIATWPTIQSRWVKFIVDLSASLHSNSKLLSVTTPYLLDPKTGKKGYYFYAWPQISEHIDRLNIMFYDYHKYDTKPGPIGPINWFEPSLIYATQTVAPWKIYIGTPNYGYNWVTKVTGICPTNAPASEKKTSNAAIIHQLKAQAILDKPGAIATYNEKFGETNVLYTAEFNGVNKSGAPTSCKVDHSVWYVDARGYGARAKLVEKYRLGGIAEWEIGYGDNLAIEEVKKVAIAMGQDKVIGEVVTSTDNLLYGESAAFSGTFKLADGRPVSNVPVFIDIKRSSGTTRRAIGSTAADGTFQTKILLGESTEVSFSTDETWDRTLGQTPIRTIGVGRVVSWKIPATMKHGVTYKITGQVQPKVAGVNVILDDGSAGSAGISLKAPRSITLPDGTFEIEFTPTKTGSKQFRILTEAQTGFSSSKSAFATVWVR</sequence>
<proteinExistence type="predicted"/>
<name>A0A6J6TJZ4_9ZZZZ</name>
<dbReference type="GO" id="GO:0008061">
    <property type="term" value="F:chitin binding"/>
    <property type="evidence" value="ECO:0007669"/>
    <property type="project" value="InterPro"/>
</dbReference>
<evidence type="ECO:0000259" key="1">
    <source>
        <dbReference type="PROSITE" id="PS51910"/>
    </source>
</evidence>
<dbReference type="AlphaFoldDB" id="A0A6J6TJZ4"/>
<dbReference type="InterPro" id="IPR011583">
    <property type="entry name" value="Chitinase_II/V-like_cat"/>
</dbReference>
<protein>
    <submittedName>
        <fullName evidence="2">Unannotated protein</fullName>
    </submittedName>
</protein>
<feature type="domain" description="GH18" evidence="1">
    <location>
        <begin position="32"/>
        <end position="401"/>
    </location>
</feature>
<dbReference type="GO" id="GO:0005975">
    <property type="term" value="P:carbohydrate metabolic process"/>
    <property type="evidence" value="ECO:0007669"/>
    <property type="project" value="InterPro"/>
</dbReference>
<dbReference type="PANTHER" id="PTHR46066">
    <property type="entry name" value="CHITINASE DOMAIN-CONTAINING PROTEIN 1 FAMILY MEMBER"/>
    <property type="match status" value="1"/>
</dbReference>